<feature type="compositionally biased region" description="Low complexity" evidence="1">
    <location>
        <begin position="1"/>
        <end position="45"/>
    </location>
</feature>
<dbReference type="InterPro" id="IPR011055">
    <property type="entry name" value="Dup_hybrid_motif"/>
</dbReference>
<keyword evidence="2" id="KW-1133">Transmembrane helix</keyword>
<evidence type="ECO:0000256" key="1">
    <source>
        <dbReference type="SAM" id="MobiDB-lite"/>
    </source>
</evidence>
<feature type="region of interest" description="Disordered" evidence="1">
    <location>
        <begin position="1"/>
        <end position="105"/>
    </location>
</feature>
<proteinExistence type="predicted"/>
<dbReference type="PANTHER" id="PTHR21666:SF270">
    <property type="entry name" value="MUREIN HYDROLASE ACTIVATOR ENVC"/>
    <property type="match status" value="1"/>
</dbReference>
<gene>
    <name evidence="4" type="ORF">ACFFQV_14495</name>
</gene>
<dbReference type="InterPro" id="IPR016047">
    <property type="entry name" value="M23ase_b-sheet_dom"/>
</dbReference>
<dbReference type="CDD" id="cd12797">
    <property type="entry name" value="M23_peptidase"/>
    <property type="match status" value="1"/>
</dbReference>
<dbReference type="InterPro" id="IPR050570">
    <property type="entry name" value="Cell_wall_metabolism_enzyme"/>
</dbReference>
<evidence type="ECO:0000313" key="4">
    <source>
        <dbReference type="EMBL" id="MFB9643503.1"/>
    </source>
</evidence>
<organism evidence="4 5">
    <name type="scientific">Agromyces lapidis</name>
    <dbReference type="NCBI Taxonomy" id="279574"/>
    <lineage>
        <taxon>Bacteria</taxon>
        <taxon>Bacillati</taxon>
        <taxon>Actinomycetota</taxon>
        <taxon>Actinomycetes</taxon>
        <taxon>Micrococcales</taxon>
        <taxon>Microbacteriaceae</taxon>
        <taxon>Agromyces</taxon>
    </lineage>
</organism>
<keyword evidence="2" id="KW-0472">Membrane</keyword>
<dbReference type="PANTHER" id="PTHR21666">
    <property type="entry name" value="PEPTIDASE-RELATED"/>
    <property type="match status" value="1"/>
</dbReference>
<feature type="compositionally biased region" description="Low complexity" evidence="1">
    <location>
        <begin position="223"/>
        <end position="257"/>
    </location>
</feature>
<dbReference type="SUPFAM" id="SSF51261">
    <property type="entry name" value="Duplicated hybrid motif"/>
    <property type="match status" value="1"/>
</dbReference>
<keyword evidence="2" id="KW-0812">Transmembrane</keyword>
<evidence type="ECO:0000256" key="2">
    <source>
        <dbReference type="SAM" id="Phobius"/>
    </source>
</evidence>
<dbReference type="EC" id="3.4.24.-" evidence="4"/>
<dbReference type="RefSeq" id="WP_157425290.1">
    <property type="nucleotide sequence ID" value="NZ_BAAANI010000003.1"/>
</dbReference>
<evidence type="ECO:0000259" key="3">
    <source>
        <dbReference type="Pfam" id="PF01551"/>
    </source>
</evidence>
<keyword evidence="5" id="KW-1185">Reference proteome</keyword>
<feature type="region of interest" description="Disordered" evidence="1">
    <location>
        <begin position="214"/>
        <end position="265"/>
    </location>
</feature>
<feature type="domain" description="M23ase beta-sheet core" evidence="3">
    <location>
        <begin position="385"/>
        <end position="487"/>
    </location>
</feature>
<feature type="transmembrane region" description="Helical" evidence="2">
    <location>
        <begin position="269"/>
        <end position="293"/>
    </location>
</feature>
<dbReference type="GO" id="GO:0016787">
    <property type="term" value="F:hydrolase activity"/>
    <property type="evidence" value="ECO:0007669"/>
    <property type="project" value="UniProtKB-KW"/>
</dbReference>
<protein>
    <submittedName>
        <fullName evidence="4">M23 family metallopeptidase</fullName>
        <ecNumber evidence="4">3.4.24.-</ecNumber>
    </submittedName>
</protein>
<dbReference type="Gene3D" id="2.70.70.10">
    <property type="entry name" value="Glucose Permease (Domain IIA)"/>
    <property type="match status" value="1"/>
</dbReference>
<feature type="compositionally biased region" description="Basic and acidic residues" evidence="1">
    <location>
        <begin position="62"/>
        <end position="81"/>
    </location>
</feature>
<dbReference type="Pfam" id="PF01551">
    <property type="entry name" value="Peptidase_M23"/>
    <property type="match status" value="1"/>
</dbReference>
<dbReference type="EMBL" id="JBHMBL010000003">
    <property type="protein sequence ID" value="MFB9643503.1"/>
    <property type="molecule type" value="Genomic_DNA"/>
</dbReference>
<evidence type="ECO:0000313" key="5">
    <source>
        <dbReference type="Proteomes" id="UP001589667"/>
    </source>
</evidence>
<reference evidence="4 5" key="1">
    <citation type="submission" date="2024-09" db="EMBL/GenBank/DDBJ databases">
        <authorList>
            <person name="Sun Q."/>
            <person name="Mori K."/>
        </authorList>
    </citation>
    <scope>NUCLEOTIDE SEQUENCE [LARGE SCALE GENOMIC DNA]</scope>
    <source>
        <strain evidence="4 5">JCM 14321</strain>
    </source>
</reference>
<comment type="caution">
    <text evidence="4">The sequence shown here is derived from an EMBL/GenBank/DDBJ whole genome shotgun (WGS) entry which is preliminary data.</text>
</comment>
<name>A0ABV5ST27_9MICO</name>
<keyword evidence="4" id="KW-0378">Hydrolase</keyword>
<dbReference type="Proteomes" id="UP001589667">
    <property type="component" value="Unassembled WGS sequence"/>
</dbReference>
<sequence>MSAGARPAEPSIAAAPPVVAPRTRPQPEASEPAGFDDLFAGLGADDAADELTDAGRRTGRGARSDRAARTDRAGRKAEKQAKAGKGRLGAKAQPEVRGVRRGAAGAAAGATAAAGAAAAVPSAPPVAGGAATAAAATSASADFASLIAGAASGPRTEPIIVPIPAPELLAAATEIPLAPRDAVGQSDDLAAMIAAAGAEAEAFDAAPAGRRQRVIDGPESHPAASARRTAGGASRATGRQPAVGARPAASASQPARPTQRRTRNRTRSIASVVAMGFAAMLAVATSVPSLSLLTPAEVQAMALEDASTTTIDGQRVEINDGVLAQGVESEGYKTQTIEEYAEAAGIRAEATFTNNPSGTVQWPFAVGVHIGDRFGYRDCAGCSSDHHGQDFNPGYGADIQSIADGVVVESTDSGGSLGTVIMIQHEIDGQTITSVYAHMVEGSRLFEIGDTVEVGDVIGETGNTGMSTGPHLHFEIRIGGMDGEWVDPLEWLYANTN</sequence>
<accession>A0ABV5ST27</accession>